<dbReference type="AlphaFoldDB" id="A0A4Q7VSI7"/>
<sequence>MSPSSTSSRRRQADRSKTTQQDVILAAIRIISNRGPEAASMQEIAREAGVTPGAIQHHFQSKATLMMHVLATLVDENIDAGKFWPPVDMPIDKRAQTFVSNLWTLFYKQPRFISAWATYLSCRNQPVLLAHISELRKVLQMRLHATFPTIFPELANDPALGAFINLVFSTLRGLGLLEMFAAAHEGTQEQLDCLAELIAQRCYSQNAL</sequence>
<dbReference type="PRINTS" id="PR00455">
    <property type="entry name" value="HTHTETR"/>
</dbReference>
<dbReference type="Proteomes" id="UP000293398">
    <property type="component" value="Unassembled WGS sequence"/>
</dbReference>
<dbReference type="EMBL" id="SHKO01000001">
    <property type="protein sequence ID" value="RZT99218.1"/>
    <property type="molecule type" value="Genomic_DNA"/>
</dbReference>
<gene>
    <name evidence="4" type="ORF">EV681_1001</name>
</gene>
<name>A0A4Q7VSI7_9BURK</name>
<keyword evidence="5" id="KW-1185">Reference proteome</keyword>
<protein>
    <submittedName>
        <fullName evidence="4">TetR family transcriptional regulator</fullName>
    </submittedName>
</protein>
<feature type="domain" description="HTH tetR-type" evidence="3">
    <location>
        <begin position="17"/>
        <end position="77"/>
    </location>
</feature>
<feature type="DNA-binding region" description="H-T-H motif" evidence="2">
    <location>
        <begin position="40"/>
        <end position="59"/>
    </location>
</feature>
<accession>A0A4Q7VSI7</accession>
<dbReference type="PANTHER" id="PTHR30055:SF226">
    <property type="entry name" value="HTH-TYPE TRANSCRIPTIONAL REGULATOR PKSA"/>
    <property type="match status" value="1"/>
</dbReference>
<dbReference type="OrthoDB" id="2356263at2"/>
<evidence type="ECO:0000313" key="4">
    <source>
        <dbReference type="EMBL" id="RZT99218.1"/>
    </source>
</evidence>
<evidence type="ECO:0000313" key="5">
    <source>
        <dbReference type="Proteomes" id="UP000293398"/>
    </source>
</evidence>
<dbReference type="RefSeq" id="WP_130303425.1">
    <property type="nucleotide sequence ID" value="NZ_SHKO01000001.1"/>
</dbReference>
<organism evidence="4 5">
    <name type="scientific">Advenella incenata</name>
    <dbReference type="NCBI Taxonomy" id="267800"/>
    <lineage>
        <taxon>Bacteria</taxon>
        <taxon>Pseudomonadati</taxon>
        <taxon>Pseudomonadota</taxon>
        <taxon>Betaproteobacteria</taxon>
        <taxon>Burkholderiales</taxon>
        <taxon>Alcaligenaceae</taxon>
    </lineage>
</organism>
<evidence type="ECO:0000256" key="1">
    <source>
        <dbReference type="ARBA" id="ARBA00023125"/>
    </source>
</evidence>
<dbReference type="Gene3D" id="1.10.357.10">
    <property type="entry name" value="Tetracycline Repressor, domain 2"/>
    <property type="match status" value="1"/>
</dbReference>
<comment type="caution">
    <text evidence="4">The sequence shown here is derived from an EMBL/GenBank/DDBJ whole genome shotgun (WGS) entry which is preliminary data.</text>
</comment>
<dbReference type="InterPro" id="IPR050109">
    <property type="entry name" value="HTH-type_TetR-like_transc_reg"/>
</dbReference>
<dbReference type="InterPro" id="IPR001647">
    <property type="entry name" value="HTH_TetR"/>
</dbReference>
<dbReference type="InterPro" id="IPR009057">
    <property type="entry name" value="Homeodomain-like_sf"/>
</dbReference>
<dbReference type="GO" id="GO:0003700">
    <property type="term" value="F:DNA-binding transcription factor activity"/>
    <property type="evidence" value="ECO:0007669"/>
    <property type="project" value="TreeGrafter"/>
</dbReference>
<dbReference type="Pfam" id="PF00440">
    <property type="entry name" value="TetR_N"/>
    <property type="match status" value="1"/>
</dbReference>
<dbReference type="GO" id="GO:0000976">
    <property type="term" value="F:transcription cis-regulatory region binding"/>
    <property type="evidence" value="ECO:0007669"/>
    <property type="project" value="TreeGrafter"/>
</dbReference>
<dbReference type="SUPFAM" id="SSF46689">
    <property type="entry name" value="Homeodomain-like"/>
    <property type="match status" value="1"/>
</dbReference>
<keyword evidence="1 2" id="KW-0238">DNA-binding</keyword>
<reference evidence="4 5" key="1">
    <citation type="submission" date="2019-02" db="EMBL/GenBank/DDBJ databases">
        <title>Genomic Encyclopedia of Type Strains, Phase IV (KMG-IV): sequencing the most valuable type-strain genomes for metagenomic binning, comparative biology and taxonomic classification.</title>
        <authorList>
            <person name="Goeker M."/>
        </authorList>
    </citation>
    <scope>NUCLEOTIDE SEQUENCE [LARGE SCALE GENOMIC DNA]</scope>
    <source>
        <strain evidence="4 5">DSM 23814</strain>
    </source>
</reference>
<dbReference type="PROSITE" id="PS50977">
    <property type="entry name" value="HTH_TETR_2"/>
    <property type="match status" value="1"/>
</dbReference>
<evidence type="ECO:0000259" key="3">
    <source>
        <dbReference type="PROSITE" id="PS50977"/>
    </source>
</evidence>
<proteinExistence type="predicted"/>
<dbReference type="PANTHER" id="PTHR30055">
    <property type="entry name" value="HTH-TYPE TRANSCRIPTIONAL REGULATOR RUTR"/>
    <property type="match status" value="1"/>
</dbReference>
<evidence type="ECO:0000256" key="2">
    <source>
        <dbReference type="PROSITE-ProRule" id="PRU00335"/>
    </source>
</evidence>